<dbReference type="OrthoDB" id="6437099at2759"/>
<dbReference type="EMBL" id="BMAW01080885">
    <property type="protein sequence ID" value="GFU21783.1"/>
    <property type="molecule type" value="Genomic_DNA"/>
</dbReference>
<reference evidence="2" key="1">
    <citation type="submission" date="2020-08" db="EMBL/GenBank/DDBJ databases">
        <title>Multicomponent nature underlies the extraordinary mechanical properties of spider dragline silk.</title>
        <authorList>
            <person name="Kono N."/>
            <person name="Nakamura H."/>
            <person name="Mori M."/>
            <person name="Yoshida Y."/>
            <person name="Ohtoshi R."/>
            <person name="Malay A.D."/>
            <person name="Moran D.A.P."/>
            <person name="Tomita M."/>
            <person name="Numata K."/>
            <person name="Arakawa K."/>
        </authorList>
    </citation>
    <scope>NUCLEOTIDE SEQUENCE</scope>
</reference>
<evidence type="ECO:0000256" key="1">
    <source>
        <dbReference type="SAM" id="SignalP"/>
    </source>
</evidence>
<feature type="signal peptide" evidence="1">
    <location>
        <begin position="1"/>
        <end position="18"/>
    </location>
</feature>
<dbReference type="Proteomes" id="UP000887013">
    <property type="component" value="Unassembled WGS sequence"/>
</dbReference>
<evidence type="ECO:0000313" key="3">
    <source>
        <dbReference type="Proteomes" id="UP000887013"/>
    </source>
</evidence>
<keyword evidence="3" id="KW-1185">Reference proteome</keyword>
<gene>
    <name evidence="2" type="ORF">NPIL_309851</name>
</gene>
<proteinExistence type="predicted"/>
<comment type="caution">
    <text evidence="2">The sequence shown here is derived from an EMBL/GenBank/DDBJ whole genome shotgun (WGS) entry which is preliminary data.</text>
</comment>
<sequence length="129" mass="13323">MNSLSVATFFALVACSFAAGLYGYGYSPLTYASSLHHAPITTYATHHAAPISYAAPAVVKSASYVAPAVHAVHTPVAVAAPAVVWDTVVLDTEVSATADSAMEALATTVMDMDSATTTTRNKLRSVGIF</sequence>
<organism evidence="2 3">
    <name type="scientific">Nephila pilipes</name>
    <name type="common">Giant wood spider</name>
    <name type="synonym">Nephila maculata</name>
    <dbReference type="NCBI Taxonomy" id="299642"/>
    <lineage>
        <taxon>Eukaryota</taxon>
        <taxon>Metazoa</taxon>
        <taxon>Ecdysozoa</taxon>
        <taxon>Arthropoda</taxon>
        <taxon>Chelicerata</taxon>
        <taxon>Arachnida</taxon>
        <taxon>Araneae</taxon>
        <taxon>Araneomorphae</taxon>
        <taxon>Entelegynae</taxon>
        <taxon>Araneoidea</taxon>
        <taxon>Nephilidae</taxon>
        <taxon>Nephila</taxon>
    </lineage>
</organism>
<keyword evidence="1" id="KW-0732">Signal</keyword>
<dbReference type="AlphaFoldDB" id="A0A8X6QE10"/>
<evidence type="ECO:0000313" key="2">
    <source>
        <dbReference type="EMBL" id="GFU21783.1"/>
    </source>
</evidence>
<accession>A0A8X6QE10</accession>
<feature type="chain" id="PRO_5036475197" evidence="1">
    <location>
        <begin position="19"/>
        <end position="129"/>
    </location>
</feature>
<protein>
    <submittedName>
        <fullName evidence="2">Uncharacterized protein</fullName>
    </submittedName>
</protein>
<name>A0A8X6QE10_NEPPI</name>